<evidence type="ECO:0000256" key="1">
    <source>
        <dbReference type="SAM" id="Coils"/>
    </source>
</evidence>
<reference evidence="3" key="1">
    <citation type="submission" date="2023-08" db="EMBL/GenBank/DDBJ databases">
        <title>Reference Genome Resource for the Citrus Pathogen Phytophthora citrophthora.</title>
        <authorList>
            <person name="Moller H."/>
            <person name="Coetzee B."/>
            <person name="Rose L.J."/>
            <person name="Van Niekerk J.M."/>
        </authorList>
    </citation>
    <scope>NUCLEOTIDE SEQUENCE</scope>
    <source>
        <strain evidence="3">STE-U-9442</strain>
    </source>
</reference>
<dbReference type="Proteomes" id="UP001259832">
    <property type="component" value="Unassembled WGS sequence"/>
</dbReference>
<dbReference type="EMBL" id="JASMQC010000051">
    <property type="protein sequence ID" value="KAK1929227.1"/>
    <property type="molecule type" value="Genomic_DNA"/>
</dbReference>
<feature type="region of interest" description="Disordered" evidence="2">
    <location>
        <begin position="776"/>
        <end position="798"/>
    </location>
</feature>
<keyword evidence="1" id="KW-0175">Coiled coil</keyword>
<feature type="region of interest" description="Disordered" evidence="2">
    <location>
        <begin position="1202"/>
        <end position="1227"/>
    </location>
</feature>
<evidence type="ECO:0000313" key="4">
    <source>
        <dbReference type="Proteomes" id="UP001259832"/>
    </source>
</evidence>
<dbReference type="InterPro" id="IPR052925">
    <property type="entry name" value="Phage_Integrase-like_Recomb"/>
</dbReference>
<dbReference type="GO" id="GO:0015074">
    <property type="term" value="P:DNA integration"/>
    <property type="evidence" value="ECO:0007669"/>
    <property type="project" value="InterPro"/>
</dbReference>
<dbReference type="GO" id="GO:0003677">
    <property type="term" value="F:DNA binding"/>
    <property type="evidence" value="ECO:0007669"/>
    <property type="project" value="InterPro"/>
</dbReference>
<feature type="compositionally biased region" description="Low complexity" evidence="2">
    <location>
        <begin position="550"/>
        <end position="560"/>
    </location>
</feature>
<name>A0AAD9LB71_9STRA</name>
<feature type="coiled-coil region" evidence="1">
    <location>
        <begin position="1146"/>
        <end position="1197"/>
    </location>
</feature>
<dbReference type="InterPro" id="IPR013762">
    <property type="entry name" value="Integrase-like_cat_sf"/>
</dbReference>
<feature type="region of interest" description="Disordered" evidence="2">
    <location>
        <begin position="273"/>
        <end position="306"/>
    </location>
</feature>
<evidence type="ECO:0000313" key="3">
    <source>
        <dbReference type="EMBL" id="KAK1929227.1"/>
    </source>
</evidence>
<evidence type="ECO:0000256" key="2">
    <source>
        <dbReference type="SAM" id="MobiDB-lite"/>
    </source>
</evidence>
<comment type="caution">
    <text evidence="3">The sequence shown here is derived from an EMBL/GenBank/DDBJ whole genome shotgun (WGS) entry which is preliminary data.</text>
</comment>
<dbReference type="PANTHER" id="PTHR34605:SF4">
    <property type="entry name" value="DNA ADENINE METHYLTRANSFERASE"/>
    <property type="match status" value="1"/>
</dbReference>
<organism evidence="3 4">
    <name type="scientific">Phytophthora citrophthora</name>
    <dbReference type="NCBI Taxonomy" id="4793"/>
    <lineage>
        <taxon>Eukaryota</taxon>
        <taxon>Sar</taxon>
        <taxon>Stramenopiles</taxon>
        <taxon>Oomycota</taxon>
        <taxon>Peronosporomycetes</taxon>
        <taxon>Peronosporales</taxon>
        <taxon>Peronosporaceae</taxon>
        <taxon>Phytophthora</taxon>
    </lineage>
</organism>
<sequence>MSLSAFVPTNTQKARTTAISAFDRMLELEGVSMELFRASMLTDPSGKRLAATMDRFGYYLATNNGKKGKLARNTATSYYRNVKLWLFDEFPHLRLPTEMNLLKQGKTLDKHCLKREKGGLVNKAPPCTKEDLGSLIRYVYSNARVTSDYQDAALACLMWHCFGRSSDLGYLRKQHVSVSADGVFYLRLLRVKTAEEQGLTLIPDKGDFLTCPIHTLAVALVMQTAPCPALLSQLPELAAESEEPLVSGVALQDLLEADPALLRVGSMAHSSTIAAPAPSCRPSPGPTSIEAQVSSTTKSISGEKARGEDGVQAYVNRLLKRVAEPAGANTSLTSHSFRRGGAQHANGDDRLAAQWIFDRGAWDMSKVNKGFAYVYNTPREDRKVARVLSGWEADAAPIVLDTAALDHGAQERLACLSQFLFSTCTGLKENNLNVSSNVLTVLTAYLVRYYPQLKALAPDAPVVDRVGECLGSAGISETDALALSVALNEQASPVEPVKEQEQEDKTHTCQVHHHLLAVIDELIASNRALSARLTIVESVLLKSKRKQAPEEQPQEQTTLDQEPRPKRRKKATTNLSSAWFEWYTRVPRVWNSADRQKKSEYRHIIAFMKLFLTDGFALDPTSPDYKDQVLDTGRRAEQAVLSFLKSRNVNAKGAGSVLRALRPLHKSGVFDDRIAAYRTLVAVGRIADPAPADTQDILATRALKTAINTFSRFLASERVTMDFIAASLVGDASGSVFVKLMDRFGVRPRGEAASTEFCNELLPARKELIARYLPKTQGKHRKEAAEDGPDSRAPLPQACRGRDYQKAPACTKEDLRILMDGLYYDASSAKDYQDAALLALMWYAFGRASDLGFVMKGNLSVSADGVVFMWLIRVKTAEEQGISLFPDKDSFITCPLHSTAMALAMQDRPCTQLLDHPHLAAGSDEDMTAPIDIPLTEALATCDDVAYASEPPQKKRKQTEDNMKIHAYVNRVVKRASGAQTKTKPTASLTSHSFWRGGAQHANRDPLLSAQRIFDRGSWNMTATNKAFAYVFNTTSEDQKVSRVLSRWDSSKKPAVPSLSWFDSTSRQLALELGNLLFQSSVCIRDNEKRLNGRVAEVLVASLIQHFPEILERYPMCLYATRMRECLMTLGLSRSQELAWSSKLQIKTTEKELEAAEETEEKFSREVKLINHQNCIISELVSMNKALTERVRLLETKQSTCQDVNQSPASSLEPDAEASAVGRSDSNNANNCGTKRFLRALPRCGLSDAMHVGCVWRSAKKISLQANCELFYLKDSCWIRQRQDTATKSFVTEQKPKLTFSSFFCGHGIKRRNRSSVLKILRSFYREGKLDTLVAAYRARVAIGGITDPAPHETQELFARVSTDSIAQQLCL</sequence>
<dbReference type="GO" id="GO:0006310">
    <property type="term" value="P:DNA recombination"/>
    <property type="evidence" value="ECO:0007669"/>
    <property type="project" value="InterPro"/>
</dbReference>
<dbReference type="Gene3D" id="1.10.443.10">
    <property type="entry name" value="Intergrase catalytic core"/>
    <property type="match status" value="2"/>
</dbReference>
<feature type="compositionally biased region" description="Polar residues" evidence="2">
    <location>
        <begin position="289"/>
        <end position="300"/>
    </location>
</feature>
<accession>A0AAD9LB71</accession>
<dbReference type="PANTHER" id="PTHR34605">
    <property type="entry name" value="PHAGE_INTEGRASE DOMAIN-CONTAINING PROTEIN"/>
    <property type="match status" value="1"/>
</dbReference>
<keyword evidence="4" id="KW-1185">Reference proteome</keyword>
<protein>
    <submittedName>
        <fullName evidence="3">Uncharacterized protein</fullName>
    </submittedName>
</protein>
<proteinExistence type="predicted"/>
<gene>
    <name evidence="3" type="ORF">P3T76_015355</name>
</gene>
<feature type="region of interest" description="Disordered" evidence="2">
    <location>
        <begin position="544"/>
        <end position="572"/>
    </location>
</feature>